<keyword evidence="3" id="KW-1185">Reference proteome</keyword>
<gene>
    <name evidence="2" type="ORF">NCTC12742_00735</name>
</gene>
<keyword evidence="1" id="KW-0732">Signal</keyword>
<dbReference type="EMBL" id="LR134533">
    <property type="protein sequence ID" value="VEJ50517.1"/>
    <property type="molecule type" value="Genomic_DNA"/>
</dbReference>
<dbReference type="CDD" id="cd14789">
    <property type="entry name" value="Tiki"/>
    <property type="match status" value="1"/>
</dbReference>
<feature type="signal peptide" evidence="1">
    <location>
        <begin position="1"/>
        <end position="23"/>
    </location>
</feature>
<dbReference type="OrthoDB" id="9025834at2"/>
<evidence type="ECO:0000313" key="2">
    <source>
        <dbReference type="EMBL" id="VEJ50517.1"/>
    </source>
</evidence>
<reference evidence="2 3" key="1">
    <citation type="submission" date="2018-12" db="EMBL/GenBank/DDBJ databases">
        <authorList>
            <consortium name="Pathogen Informatics"/>
        </authorList>
    </citation>
    <scope>NUCLEOTIDE SEQUENCE [LARGE SCALE GENOMIC DNA]</scope>
    <source>
        <strain evidence="2 3">NCTC12742</strain>
    </source>
</reference>
<name>A0A448VL85_9NEIS</name>
<feature type="chain" id="PRO_5019419788" evidence="1">
    <location>
        <begin position="24"/>
        <end position="321"/>
    </location>
</feature>
<organism evidence="2 3">
    <name type="scientific">Neisseria weaveri</name>
    <dbReference type="NCBI Taxonomy" id="28091"/>
    <lineage>
        <taxon>Bacteria</taxon>
        <taxon>Pseudomonadati</taxon>
        <taxon>Pseudomonadota</taxon>
        <taxon>Betaproteobacteria</taxon>
        <taxon>Neisseriales</taxon>
        <taxon>Neisseriaceae</taxon>
        <taxon>Neisseria</taxon>
    </lineage>
</organism>
<dbReference type="AlphaFoldDB" id="A0A448VL85"/>
<dbReference type="STRING" id="28091.SAMEA3174300_01360"/>
<dbReference type="InterPro" id="IPR047111">
    <property type="entry name" value="YbaP-like"/>
</dbReference>
<sequence>MKNRFYRWVSVCLLMCFCLPVWAQDLPEAETFLWKVSGKNIPGAYLLGTVHFGKENGTLPQHYARALAQSRMLVVESDADDIDELPPLKRLILFNLMGSKQTLAESLGSDRIAALQAALAKGNTTFEIDGNDYMKPWVTWISLYTAVVPKGYSLDTGIDALLIGEAKKADKPVVALETVEPMADMAKIPAEVIQRGVDSFIRHHEDVWREEILLIDDYHTQQVGKIWRDIQDSEKQMRFVDKQDHAFWTHYFYEILLKKRNRLWMGHLNRLLPKEEVLIAVGAAHLFGKDGLISYLRQAGYAVEPVGAETVFQVAEVVNPQ</sequence>
<protein>
    <submittedName>
        <fullName evidence="2">TraB family</fullName>
    </submittedName>
</protein>
<dbReference type="Proteomes" id="UP000272771">
    <property type="component" value="Chromosome"/>
</dbReference>
<dbReference type="RefSeq" id="WP_004282677.1">
    <property type="nucleotide sequence ID" value="NZ_CAUJRG010000002.1"/>
</dbReference>
<accession>A0A448VL85</accession>
<dbReference type="PANTHER" id="PTHR40590">
    <property type="entry name" value="CYTOPLASMIC PROTEIN-RELATED"/>
    <property type="match status" value="1"/>
</dbReference>
<dbReference type="InterPro" id="IPR002816">
    <property type="entry name" value="TraB/PrgY/GumN_fam"/>
</dbReference>
<dbReference type="PANTHER" id="PTHR40590:SF1">
    <property type="entry name" value="CYTOPLASMIC PROTEIN"/>
    <property type="match status" value="1"/>
</dbReference>
<dbReference type="KEGG" id="nwe:SAMEA3174300_1360"/>
<evidence type="ECO:0000256" key="1">
    <source>
        <dbReference type="SAM" id="SignalP"/>
    </source>
</evidence>
<dbReference type="Pfam" id="PF01963">
    <property type="entry name" value="TraB_PrgY_gumN"/>
    <property type="match status" value="1"/>
</dbReference>
<proteinExistence type="predicted"/>
<evidence type="ECO:0000313" key="3">
    <source>
        <dbReference type="Proteomes" id="UP000272771"/>
    </source>
</evidence>